<feature type="transmembrane region" description="Helical" evidence="1">
    <location>
        <begin position="190"/>
        <end position="214"/>
    </location>
</feature>
<keyword evidence="3" id="KW-1185">Reference proteome</keyword>
<keyword evidence="1" id="KW-1133">Transmembrane helix</keyword>
<dbReference type="Proteomes" id="UP000515489">
    <property type="component" value="Chromosome"/>
</dbReference>
<keyword evidence="1" id="KW-0812">Transmembrane</keyword>
<gene>
    <name evidence="2" type="ORF">H4317_06775</name>
</gene>
<reference evidence="2 3" key="1">
    <citation type="submission" date="2020-08" db="EMBL/GenBank/DDBJ databases">
        <title>Hymenobacter sp. S2-20-2 genome sequencing.</title>
        <authorList>
            <person name="Jin L."/>
        </authorList>
    </citation>
    <scope>NUCLEOTIDE SEQUENCE [LARGE SCALE GENOMIC DNA]</scope>
    <source>
        <strain evidence="2 3">S2-20-2</strain>
    </source>
</reference>
<dbReference type="RefSeq" id="WP_185889368.1">
    <property type="nucleotide sequence ID" value="NZ_CP060202.1"/>
</dbReference>
<feature type="transmembrane region" description="Helical" evidence="1">
    <location>
        <begin position="261"/>
        <end position="284"/>
    </location>
</feature>
<accession>A0A7G7WAU8</accession>
<keyword evidence="1" id="KW-0472">Membrane</keyword>
<proteinExistence type="predicted"/>
<name>A0A7G7WAU8_9BACT</name>
<evidence type="ECO:0000313" key="3">
    <source>
        <dbReference type="Proteomes" id="UP000515489"/>
    </source>
</evidence>
<protein>
    <submittedName>
        <fullName evidence="2">DUF3667 domain-containing protein</fullName>
    </submittedName>
</protein>
<feature type="transmembrane region" description="Helical" evidence="1">
    <location>
        <begin position="160"/>
        <end position="178"/>
    </location>
</feature>
<dbReference type="EMBL" id="CP060202">
    <property type="protein sequence ID" value="QNH63491.1"/>
    <property type="molecule type" value="Genomic_DNA"/>
</dbReference>
<evidence type="ECO:0000313" key="2">
    <source>
        <dbReference type="EMBL" id="QNH63491.1"/>
    </source>
</evidence>
<feature type="transmembrane region" description="Helical" evidence="1">
    <location>
        <begin position="110"/>
        <end position="129"/>
    </location>
</feature>
<dbReference type="Pfam" id="PF12412">
    <property type="entry name" value="DUF3667"/>
    <property type="match status" value="1"/>
</dbReference>
<organism evidence="2 3">
    <name type="scientific">Hymenobacter sediminicola</name>
    <dbReference type="NCBI Taxonomy" id="2761579"/>
    <lineage>
        <taxon>Bacteria</taxon>
        <taxon>Pseudomonadati</taxon>
        <taxon>Bacteroidota</taxon>
        <taxon>Cytophagia</taxon>
        <taxon>Cytophagales</taxon>
        <taxon>Hymenobacteraceae</taxon>
        <taxon>Hymenobacter</taxon>
    </lineage>
</organism>
<evidence type="ECO:0000256" key="1">
    <source>
        <dbReference type="SAM" id="Phobius"/>
    </source>
</evidence>
<dbReference type="InterPro" id="IPR022134">
    <property type="entry name" value="DUF3667"/>
</dbReference>
<sequence length="312" mass="34452">MEATSTPLVALAPELADSAHAAPGHASDHSPAACLNCGMLVSDRYCGQCGQDAHHTHRFTMRYLLLHDLPHSIWHVDKGVLYTMRQMLTRPGYAIREYLAGQRAQHFRPVTYLLLLGGLGALLMSALHLQPIPPEQVADTPKVLVLAMDRYMATIYKYPTLIYTVLLPLNALVAWLLLRATRYNYAEMLIGQAFVTGTLTLPAVVLTIPLLLLAKEVPEARSLSLLTLVPSVVYPIWVYWQMQAHTRLSATSRSLRAVGASLLQLLVLILACSAYITFLVVSLLRQDPSLRQDLQAKMKPKTASTQAAPARP</sequence>
<dbReference type="KEGG" id="hsk:H4317_06775"/>
<dbReference type="AlphaFoldDB" id="A0A7G7WAU8"/>
<feature type="transmembrane region" description="Helical" evidence="1">
    <location>
        <begin position="220"/>
        <end position="240"/>
    </location>
</feature>